<feature type="compositionally biased region" description="Polar residues" evidence="1">
    <location>
        <begin position="38"/>
        <end position="49"/>
    </location>
</feature>
<dbReference type="Proteomes" id="UP001419268">
    <property type="component" value="Unassembled WGS sequence"/>
</dbReference>
<accession>A0AAP0JS69</accession>
<feature type="region of interest" description="Disordered" evidence="1">
    <location>
        <begin position="151"/>
        <end position="180"/>
    </location>
</feature>
<feature type="region of interest" description="Disordered" evidence="1">
    <location>
        <begin position="472"/>
        <end position="508"/>
    </location>
</feature>
<organism evidence="3 4">
    <name type="scientific">Stephania cephalantha</name>
    <dbReference type="NCBI Taxonomy" id="152367"/>
    <lineage>
        <taxon>Eukaryota</taxon>
        <taxon>Viridiplantae</taxon>
        <taxon>Streptophyta</taxon>
        <taxon>Embryophyta</taxon>
        <taxon>Tracheophyta</taxon>
        <taxon>Spermatophyta</taxon>
        <taxon>Magnoliopsida</taxon>
        <taxon>Ranunculales</taxon>
        <taxon>Menispermaceae</taxon>
        <taxon>Menispermoideae</taxon>
        <taxon>Cissampelideae</taxon>
        <taxon>Stephania</taxon>
    </lineage>
</organism>
<feature type="region of interest" description="Disordered" evidence="1">
    <location>
        <begin position="356"/>
        <end position="449"/>
    </location>
</feature>
<feature type="region of interest" description="Disordered" evidence="1">
    <location>
        <begin position="81"/>
        <end position="127"/>
    </location>
</feature>
<dbReference type="CDD" id="cd23021">
    <property type="entry name" value="zf-HIT_IN80B"/>
    <property type="match status" value="1"/>
</dbReference>
<gene>
    <name evidence="3" type="ORF">Scep_008863</name>
</gene>
<evidence type="ECO:0000313" key="3">
    <source>
        <dbReference type="EMBL" id="KAK9139182.1"/>
    </source>
</evidence>
<dbReference type="GO" id="GO:0006338">
    <property type="term" value="P:chromatin remodeling"/>
    <property type="evidence" value="ECO:0007669"/>
    <property type="project" value="InterPro"/>
</dbReference>
<feature type="region of interest" description="Disordered" evidence="1">
    <location>
        <begin position="18"/>
        <end position="68"/>
    </location>
</feature>
<feature type="compositionally biased region" description="Basic and acidic residues" evidence="1">
    <location>
        <begin position="116"/>
        <end position="127"/>
    </location>
</feature>
<dbReference type="InterPro" id="IPR006880">
    <property type="entry name" value="INO80B_C"/>
</dbReference>
<dbReference type="PANTHER" id="PTHR21561">
    <property type="entry name" value="INO80 COMPLEX SUBUNIT B"/>
    <property type="match status" value="1"/>
</dbReference>
<dbReference type="Pfam" id="PF04795">
    <property type="entry name" value="PAPA-1"/>
    <property type="match status" value="1"/>
</dbReference>
<feature type="compositionally biased region" description="Polar residues" evidence="1">
    <location>
        <begin position="151"/>
        <end position="166"/>
    </location>
</feature>
<feature type="compositionally biased region" description="Basic and acidic residues" evidence="1">
    <location>
        <begin position="493"/>
        <end position="508"/>
    </location>
</feature>
<dbReference type="GO" id="GO:0031011">
    <property type="term" value="C:Ino80 complex"/>
    <property type="evidence" value="ECO:0007669"/>
    <property type="project" value="InterPro"/>
</dbReference>
<reference evidence="3 4" key="1">
    <citation type="submission" date="2024-01" db="EMBL/GenBank/DDBJ databases">
        <title>Genome assemblies of Stephania.</title>
        <authorList>
            <person name="Yang L."/>
        </authorList>
    </citation>
    <scope>NUCLEOTIDE SEQUENCE [LARGE SCALE GENOMIC DNA]</scope>
    <source>
        <strain evidence="3">JXDWG</strain>
        <tissue evidence="3">Leaf</tissue>
    </source>
</reference>
<feature type="compositionally biased region" description="Basic and acidic residues" evidence="1">
    <location>
        <begin position="388"/>
        <end position="409"/>
    </location>
</feature>
<evidence type="ECO:0000256" key="1">
    <source>
        <dbReference type="SAM" id="MobiDB-lite"/>
    </source>
</evidence>
<protein>
    <recommendedName>
        <fullName evidence="2">INO80 complex subunit B-like conserved region domain-containing protein</fullName>
    </recommendedName>
</protein>
<dbReference type="InterPro" id="IPR007529">
    <property type="entry name" value="Znf_HIT"/>
</dbReference>
<dbReference type="InterPro" id="IPR029523">
    <property type="entry name" value="INO80B/Ies2"/>
</dbReference>
<evidence type="ECO:0000313" key="4">
    <source>
        <dbReference type="Proteomes" id="UP001419268"/>
    </source>
</evidence>
<comment type="caution">
    <text evidence="3">The sequence shown here is derived from an EMBL/GenBank/DDBJ whole genome shotgun (WGS) entry which is preliminary data.</text>
</comment>
<keyword evidence="4" id="KW-1185">Reference proteome</keyword>
<feature type="compositionally biased region" description="Acidic residues" evidence="1">
    <location>
        <begin position="374"/>
        <end position="387"/>
    </location>
</feature>
<dbReference type="CDD" id="cd22249">
    <property type="entry name" value="UDM1_RNF168_RNF169-like"/>
    <property type="match status" value="1"/>
</dbReference>
<dbReference type="EMBL" id="JBBNAG010000004">
    <property type="protein sequence ID" value="KAK9139182.1"/>
    <property type="molecule type" value="Genomic_DNA"/>
</dbReference>
<feature type="domain" description="INO80 complex subunit B-like conserved region" evidence="2">
    <location>
        <begin position="456"/>
        <end position="541"/>
    </location>
</feature>
<dbReference type="SMART" id="SM01406">
    <property type="entry name" value="PAPA-1"/>
    <property type="match status" value="1"/>
</dbReference>
<dbReference type="Pfam" id="PF04438">
    <property type="entry name" value="zf-HIT"/>
    <property type="match status" value="1"/>
</dbReference>
<evidence type="ECO:0000259" key="2">
    <source>
        <dbReference type="SMART" id="SM01406"/>
    </source>
</evidence>
<dbReference type="PANTHER" id="PTHR21561:SF25">
    <property type="entry name" value="OS03G0811500 PROTEIN"/>
    <property type="match status" value="1"/>
</dbReference>
<name>A0AAP0JS69_9MAGN</name>
<proteinExistence type="predicted"/>
<dbReference type="AlphaFoldDB" id="A0AAP0JS69"/>
<sequence length="600" mass="66084">MEGFGGSGINCFASGARKKRTNLYRRPQPELPPLPDSCGTSLLSSTPSIENVDKISSSESGGSDSGAKRLFDLNARAAGVRSFNGSESETGDRRNGKDGGSFGGFDDFYMSGGSRGSDEKNRSNLDFKRCTEGALAPASRSSINKVKECFETQSINPNNQLSSGTNDESRSLGHMNGSMNEGKLRKVKLIVGGVTRTIHAKSTFDVASGDGPSSFKSYYSSDSPESQQKLVNQGTVNDGQSSLKKVNGLQGVPWKNFAGGSFSLRKDTFPKAKMPENKTKHVHKRHVWDKALDDSDEDVEIQYLEKLKHSRKTGVYSTEFLDDEEEGSRKQRRISSVLKSRTGDVDYGDRDCYSSKTERYHKQSRPVVGSGSDAEYEEEMASSDSELEAGRKKQKKEPVDSSNESKREISITTRQRALKSSKDVLAGGTGVNPIEFPNGLPPAPPRKQKEMLTEVEKQLKKAEAAQRRRMQAERAAKESEAAAIRKILGQDSNMKKREDRTKKRRDEIAQDKAANATVLASNSIRWIMGQSGTVVVFPMDMNLPSIFDSKPCSYPPPRETCAGPSCTNTYKYRDSKSKLPLCSLQCYKAIHEQKQPVSTF</sequence>